<dbReference type="SMART" id="SM00233">
    <property type="entry name" value="PH"/>
    <property type="match status" value="1"/>
</dbReference>
<dbReference type="SUPFAM" id="SSF103657">
    <property type="entry name" value="BAR/IMD domain-like"/>
    <property type="match status" value="1"/>
</dbReference>
<protein>
    <submittedName>
        <fullName evidence="11">Putative PH domain-containing protein C19A8.02</fullName>
    </submittedName>
</protein>
<evidence type="ECO:0000256" key="8">
    <source>
        <dbReference type="SAM" id="Phobius"/>
    </source>
</evidence>
<feature type="domain" description="VASt" evidence="10">
    <location>
        <begin position="823"/>
        <end position="1002"/>
    </location>
</feature>
<keyword evidence="5 8" id="KW-1133">Transmembrane helix</keyword>
<evidence type="ECO:0000313" key="11">
    <source>
        <dbReference type="EMBL" id="OBZ91674.1"/>
    </source>
</evidence>
<dbReference type="GO" id="GO:0005096">
    <property type="term" value="F:GTPase activator activity"/>
    <property type="evidence" value="ECO:0007669"/>
    <property type="project" value="InterPro"/>
</dbReference>
<dbReference type="InterPro" id="IPR027267">
    <property type="entry name" value="AH/BAR_dom_sf"/>
</dbReference>
<dbReference type="InterPro" id="IPR011993">
    <property type="entry name" value="PH-like_dom_sf"/>
</dbReference>
<evidence type="ECO:0000256" key="5">
    <source>
        <dbReference type="ARBA" id="ARBA00022989"/>
    </source>
</evidence>
<evidence type="ECO:0000256" key="1">
    <source>
        <dbReference type="ARBA" id="ARBA00004370"/>
    </source>
</evidence>
<evidence type="ECO:0000256" key="4">
    <source>
        <dbReference type="ARBA" id="ARBA00022833"/>
    </source>
</evidence>
<dbReference type="GO" id="GO:0046872">
    <property type="term" value="F:metal ion binding"/>
    <property type="evidence" value="ECO:0007669"/>
    <property type="project" value="UniProtKB-KW"/>
</dbReference>
<keyword evidence="6 8" id="KW-0472">Membrane</keyword>
<dbReference type="InterPro" id="IPR031968">
    <property type="entry name" value="VASt"/>
</dbReference>
<dbReference type="PANTHER" id="PTHR23180:SF160">
    <property type="entry name" value="ADP-RIBOSYLATION FACTOR GTPASE-ACTIVATING PROTEIN EFFECTOR PROTEIN 1"/>
    <property type="match status" value="1"/>
</dbReference>
<sequence length="1341" mass="152837">MKEASYQPIITLYDAITDSPVFRSSLHHYDRQLDQLEQWLDSFSRHLKSYTEKLNKLNADTMTLCQKVVPEGIDDTLIDPNFSGSVMKGFADALQKSLTFKANLVFNLEENLISPLQLFVKTHLKDFKGFRKQFEKALERYETQLSKYSAINKSKDPSSIREAAFRLHEARKEYVRMSGQYVLRVLSFRSLLERHLIERFSKATITQKRFYDDIQLWTNLDAALSYWKQWLSDDKFTCSYQLYNQQLARRRLEDEFIQLTVPDRDIERYVTSATTQTPDSNLTYSKWGYLFVKVSRHSWSRKWFYLHGGYFGSGQVDKTKTSMTSDLRVRLTECEVNIALDSDRRFCFEVTVANPPASLILQAETEDELKSWIQVFSQNKKPVQLRDSAMSSPSAHHSQSTQDLTLSQESSVVMVSTTPDMHATLASSLSLTPLLVWEAARAGSSPIQQLPSGSWGIPWSLVPTMVNLTEDNIVQDDNNQTLLPHTIWPPKAISVNVPNVEINGYTDKMNSLNKELRQLFSGVESQEIVLDMFVCCLRKKSTVSLKDQIKEIQTSKSTMNSPCADLYEDELIHQLSRTDNLDPPSDYGYAYTGRGFITQTTFWFYSCILMTCIHSIAIQLKDIDEIKVIKDESLSKPIHDTAMAMKSDMLISISLVANTQSETKEPLIFGFMMDDVQVIAESLKMAVENAKSKEPVPINHLFAKMQNLTKESASHRSIILNIPVTFNSALSQIKETSENQPSTVVITRPHAATIGPESTVKIEEILKPVSRQRGDSEPPRPIAETRAIPTASVTETPKPDPDMPPASIKCPKGPVECNCDDHLDRQDIQINLPISAKRCFELMFTDEQNAPPTDGGVWNQKTAAIEGHDLSVTKWSPVEGKMQRILKYWMPVANPIVLVVRLKEAEVVETQILINKEDYIRYTVQISTKTAALPYADAFIPSVRYCITWVNKSECQLTCYLGVRWVKSVLVRAIVTRAALSGMSESVQVFIPILTEASNQIKEKVDEERRQQIEYNTNLLSQSFAGNPKKPLDDIDEACVIDDQFKPLTQFDRANLTVSNSTTTQSNMSNKVIVPSNSTSSISTAAVQKDTVEASKRSETLKTKPSSILSKQNPRAITTTAEQEKKHIPLPSQSEAGFLMELVTTHFKAFLLFVLLSILTWLYIRYSVHSIKEAQLLHANITRDRFGCPAIPIVLSKSHSVYLRDLDKGIFTHAIQSPPYAQTRSFQTFLELKQTDLIPPEFDYVNDRHWYDFEHYKLAVDLFNSRERLALLRHDLISMFQTLNQRDAHLLEKEYLNWLMDTQLKCKHYPDLSPQDPRYQKATLLCQEIVEQLTQYNLVVE</sequence>
<dbReference type="PROSITE" id="PS51778">
    <property type="entry name" value="VAST"/>
    <property type="match status" value="1"/>
</dbReference>
<feature type="region of interest" description="Disordered" evidence="7">
    <location>
        <begin position="770"/>
        <end position="805"/>
    </location>
</feature>
<dbReference type="GO" id="GO:0016020">
    <property type="term" value="C:membrane"/>
    <property type="evidence" value="ECO:0007669"/>
    <property type="project" value="UniProtKB-SubCell"/>
</dbReference>
<dbReference type="PROSITE" id="PS50003">
    <property type="entry name" value="PH_DOMAIN"/>
    <property type="match status" value="1"/>
</dbReference>
<accession>A0A1C7NW56</accession>
<name>A0A1C7NW56_9FUNG</name>
<dbReference type="FunCoup" id="A0A1C7NW56">
    <property type="interactions" value="49"/>
</dbReference>
<dbReference type="Pfam" id="PF16016">
    <property type="entry name" value="VASt"/>
    <property type="match status" value="1"/>
</dbReference>
<dbReference type="Gene3D" id="2.30.29.30">
    <property type="entry name" value="Pleckstrin-homology domain (PH domain)/Phosphotyrosine-binding domain (PTB)"/>
    <property type="match status" value="1"/>
</dbReference>
<evidence type="ECO:0000259" key="9">
    <source>
        <dbReference type="PROSITE" id="PS50003"/>
    </source>
</evidence>
<keyword evidence="3" id="KW-0479">Metal-binding</keyword>
<feature type="transmembrane region" description="Helical" evidence="8">
    <location>
        <begin position="1149"/>
        <end position="1166"/>
    </location>
</feature>
<dbReference type="OrthoDB" id="10070851at2759"/>
<organism evidence="11 12">
    <name type="scientific">Choanephora cucurbitarum</name>
    <dbReference type="NCBI Taxonomy" id="101091"/>
    <lineage>
        <taxon>Eukaryota</taxon>
        <taxon>Fungi</taxon>
        <taxon>Fungi incertae sedis</taxon>
        <taxon>Mucoromycota</taxon>
        <taxon>Mucoromycotina</taxon>
        <taxon>Mucoromycetes</taxon>
        <taxon>Mucorales</taxon>
        <taxon>Mucorineae</taxon>
        <taxon>Choanephoraceae</taxon>
        <taxon>Choanephoroideae</taxon>
        <taxon>Choanephora</taxon>
    </lineage>
</organism>
<comment type="subcellular location">
    <subcellularLocation>
        <location evidence="1">Membrane</location>
    </subcellularLocation>
</comment>
<dbReference type="InterPro" id="IPR045258">
    <property type="entry name" value="ACAP1/2/3-like"/>
</dbReference>
<reference evidence="11 12" key="1">
    <citation type="submission" date="2016-03" db="EMBL/GenBank/DDBJ databases">
        <title>Choanephora cucurbitarum.</title>
        <authorList>
            <person name="Min B."/>
            <person name="Park H."/>
            <person name="Park J.-H."/>
            <person name="Shin H.-D."/>
            <person name="Choi I.-G."/>
        </authorList>
    </citation>
    <scope>NUCLEOTIDE SEQUENCE [LARGE SCALE GENOMIC DNA]</scope>
    <source>
        <strain evidence="11 12">KUS-F28377</strain>
    </source>
</reference>
<feature type="compositionally biased region" description="Polar residues" evidence="7">
    <location>
        <begin position="389"/>
        <end position="407"/>
    </location>
</feature>
<dbReference type="InParanoid" id="A0A1C7NW56"/>
<feature type="region of interest" description="Disordered" evidence="7">
    <location>
        <begin position="387"/>
        <end position="407"/>
    </location>
</feature>
<evidence type="ECO:0000256" key="2">
    <source>
        <dbReference type="ARBA" id="ARBA00022692"/>
    </source>
</evidence>
<dbReference type="EMBL" id="LUGH01000005">
    <property type="protein sequence ID" value="OBZ91674.1"/>
    <property type="molecule type" value="Genomic_DNA"/>
</dbReference>
<dbReference type="Gene3D" id="1.20.1270.60">
    <property type="entry name" value="Arfaptin homology (AH) domain/BAR domain"/>
    <property type="match status" value="1"/>
</dbReference>
<evidence type="ECO:0000259" key="10">
    <source>
        <dbReference type="PROSITE" id="PS51778"/>
    </source>
</evidence>
<dbReference type="Pfam" id="PF00169">
    <property type="entry name" value="PH"/>
    <property type="match status" value="1"/>
</dbReference>
<keyword evidence="4" id="KW-0862">Zinc</keyword>
<feature type="domain" description="PH" evidence="9">
    <location>
        <begin position="283"/>
        <end position="381"/>
    </location>
</feature>
<dbReference type="SUPFAM" id="SSF50729">
    <property type="entry name" value="PH domain-like"/>
    <property type="match status" value="1"/>
</dbReference>
<keyword evidence="2 8" id="KW-0812">Transmembrane</keyword>
<evidence type="ECO:0000256" key="3">
    <source>
        <dbReference type="ARBA" id="ARBA00022723"/>
    </source>
</evidence>
<dbReference type="InterPro" id="IPR004148">
    <property type="entry name" value="BAR_dom"/>
</dbReference>
<dbReference type="Proteomes" id="UP000093000">
    <property type="component" value="Unassembled WGS sequence"/>
</dbReference>
<comment type="caution">
    <text evidence="11">The sequence shown here is derived from an EMBL/GenBank/DDBJ whole genome shotgun (WGS) entry which is preliminary data.</text>
</comment>
<evidence type="ECO:0000256" key="7">
    <source>
        <dbReference type="SAM" id="MobiDB-lite"/>
    </source>
</evidence>
<evidence type="ECO:0000313" key="12">
    <source>
        <dbReference type="Proteomes" id="UP000093000"/>
    </source>
</evidence>
<dbReference type="InterPro" id="IPR001849">
    <property type="entry name" value="PH_domain"/>
</dbReference>
<dbReference type="STRING" id="101091.A0A1C7NW56"/>
<dbReference type="GO" id="GO:0005737">
    <property type="term" value="C:cytoplasm"/>
    <property type="evidence" value="ECO:0007669"/>
    <property type="project" value="InterPro"/>
</dbReference>
<proteinExistence type="predicted"/>
<evidence type="ECO:0000256" key="6">
    <source>
        <dbReference type="ARBA" id="ARBA00023136"/>
    </source>
</evidence>
<dbReference type="Pfam" id="PF16746">
    <property type="entry name" value="BAR_3"/>
    <property type="match status" value="1"/>
</dbReference>
<dbReference type="PANTHER" id="PTHR23180">
    <property type="entry name" value="CENTAURIN/ARF"/>
    <property type="match status" value="1"/>
</dbReference>
<gene>
    <name evidence="11" type="ORF">A0J61_00240</name>
</gene>
<keyword evidence="12" id="KW-1185">Reference proteome</keyword>